<keyword evidence="2" id="KW-1185">Reference proteome</keyword>
<gene>
    <name evidence="1" type="ORF">D7322_13925</name>
</gene>
<dbReference type="EMBL" id="RBWS01000009">
    <property type="protein sequence ID" value="RKO71242.1"/>
    <property type="molecule type" value="Genomic_DNA"/>
</dbReference>
<sequence>MEDNWSKYGFSSTMGPKLRELVQIQLADELNSLLAMSFKYDFDWSESCIEGHDGMFLDGSLENYSGIILIDKQASIKADGWMDFIQEGDFFLAYWDQITVWQNDRELFSKDFGISSFALALVPEELRWHLKEVKKY</sequence>
<dbReference type="AlphaFoldDB" id="A0A420VY44"/>
<dbReference type="Proteomes" id="UP000282423">
    <property type="component" value="Unassembled WGS sequence"/>
</dbReference>
<proteinExistence type="predicted"/>
<reference evidence="1 2" key="1">
    <citation type="submission" date="2018-10" db="EMBL/GenBank/DDBJ databases">
        <title>Sphingobacterium sp. M05W1-28.</title>
        <authorList>
            <person name="Cai H."/>
        </authorList>
    </citation>
    <scope>NUCLEOTIDE SEQUENCE [LARGE SCALE GENOMIC DNA]</scope>
    <source>
        <strain evidence="1 2">M05W1-28</strain>
    </source>
</reference>
<name>A0A420VY44_9SPHI</name>
<dbReference type="OrthoDB" id="883339at2"/>
<organism evidence="1 2">
    <name type="scientific">Sphingobacterium puteale</name>
    <dbReference type="NCBI Taxonomy" id="2420510"/>
    <lineage>
        <taxon>Bacteria</taxon>
        <taxon>Pseudomonadati</taxon>
        <taxon>Bacteroidota</taxon>
        <taxon>Sphingobacteriia</taxon>
        <taxon>Sphingobacteriales</taxon>
        <taxon>Sphingobacteriaceae</taxon>
        <taxon>Sphingobacterium</taxon>
    </lineage>
</organism>
<protein>
    <submittedName>
        <fullName evidence="1">Uncharacterized protein</fullName>
    </submittedName>
</protein>
<comment type="caution">
    <text evidence="1">The sequence shown here is derived from an EMBL/GenBank/DDBJ whole genome shotgun (WGS) entry which is preliminary data.</text>
</comment>
<accession>A0A420VY44</accession>
<evidence type="ECO:0000313" key="1">
    <source>
        <dbReference type="EMBL" id="RKO71242.1"/>
    </source>
</evidence>
<evidence type="ECO:0000313" key="2">
    <source>
        <dbReference type="Proteomes" id="UP000282423"/>
    </source>
</evidence>
<dbReference type="RefSeq" id="WP_121124838.1">
    <property type="nucleotide sequence ID" value="NZ_RBWS01000009.1"/>
</dbReference>